<feature type="transmembrane region" description="Helical" evidence="1">
    <location>
        <begin position="67"/>
        <end position="87"/>
    </location>
</feature>
<evidence type="ECO:0000313" key="2">
    <source>
        <dbReference type="EMBL" id="MPN51062.1"/>
    </source>
</evidence>
<evidence type="ECO:0000256" key="1">
    <source>
        <dbReference type="SAM" id="Phobius"/>
    </source>
</evidence>
<keyword evidence="1" id="KW-0472">Membrane</keyword>
<protein>
    <submittedName>
        <fullName evidence="2">Uncharacterized protein</fullName>
    </submittedName>
</protein>
<reference evidence="2" key="1">
    <citation type="submission" date="2019-08" db="EMBL/GenBank/DDBJ databases">
        <authorList>
            <person name="Kucharzyk K."/>
            <person name="Murdoch R.W."/>
            <person name="Higgins S."/>
            <person name="Loffler F."/>
        </authorList>
    </citation>
    <scope>NUCLEOTIDE SEQUENCE</scope>
</reference>
<proteinExistence type="predicted"/>
<comment type="caution">
    <text evidence="2">The sequence shown here is derived from an EMBL/GenBank/DDBJ whole genome shotgun (WGS) entry which is preliminary data.</text>
</comment>
<name>A0A645IJM6_9ZZZZ</name>
<organism evidence="2">
    <name type="scientific">bioreactor metagenome</name>
    <dbReference type="NCBI Taxonomy" id="1076179"/>
    <lineage>
        <taxon>unclassified sequences</taxon>
        <taxon>metagenomes</taxon>
        <taxon>ecological metagenomes</taxon>
    </lineage>
</organism>
<gene>
    <name evidence="2" type="ORF">SDC9_198703</name>
</gene>
<dbReference type="AlphaFoldDB" id="A0A645IJM6"/>
<keyword evidence="1" id="KW-0812">Transmembrane</keyword>
<keyword evidence="1" id="KW-1133">Transmembrane helix</keyword>
<accession>A0A645IJM6</accession>
<dbReference type="EMBL" id="VSSQ01115773">
    <property type="protein sequence ID" value="MPN51062.1"/>
    <property type="molecule type" value="Genomic_DNA"/>
</dbReference>
<sequence>MALHQPHSQSDLATGSTASVLSRGLFSYGITVSIGTTWSNPARLASIKSYPLFVPATEFSVFEVSSIFFRVILIFSFFVKLCFCASARGNRPLKESVSYFPAPSRAIEVETPFGRTRDPLPPLWPRSWSIDPLTPVQGCRTPVVVVQGRS</sequence>